<reference evidence="6" key="1">
    <citation type="submission" date="2022-07" db="EMBL/GenBank/DDBJ databases">
        <title>Genome-based characterization of novel serogroup A variants of Pasteurella multocida.</title>
        <authorList>
            <person name="Prajapati A."/>
            <person name="Yogisharadhya R."/>
            <person name="Mohanty N."/>
            <person name="Chanda M."/>
            <person name="Mendem S.K."/>
            <person name="Siddaramappa S."/>
            <person name="Shivachandra S.B."/>
        </authorList>
    </citation>
    <scope>NUCLEOTIDE SEQUENCE</scope>
    <source>
        <strain evidence="6">NIVEDIPm19</strain>
    </source>
</reference>
<dbReference type="SMART" id="SM00530">
    <property type="entry name" value="HTH_XRE"/>
    <property type="match status" value="1"/>
</dbReference>
<feature type="compositionally biased region" description="Basic and acidic residues" evidence="4">
    <location>
        <begin position="7"/>
        <end position="27"/>
    </location>
</feature>
<dbReference type="SUPFAM" id="SSF51306">
    <property type="entry name" value="LexA/Signal peptidase"/>
    <property type="match status" value="1"/>
</dbReference>
<dbReference type="InterPro" id="IPR010982">
    <property type="entry name" value="Lambda_DNA-bd_dom_sf"/>
</dbReference>
<dbReference type="PROSITE" id="PS50943">
    <property type="entry name" value="HTH_CROC1"/>
    <property type="match status" value="1"/>
</dbReference>
<dbReference type="InterPro" id="IPR039418">
    <property type="entry name" value="LexA-like"/>
</dbReference>
<dbReference type="InterPro" id="IPR036286">
    <property type="entry name" value="LexA/Signal_pep-like_sf"/>
</dbReference>
<comment type="caution">
    <text evidence="6">The sequence shown here is derived from an EMBL/GenBank/DDBJ whole genome shotgun (WGS) entry which is preliminary data.</text>
</comment>
<dbReference type="GO" id="GO:0003677">
    <property type="term" value="F:DNA binding"/>
    <property type="evidence" value="ECO:0007669"/>
    <property type="project" value="UniProtKB-KW"/>
</dbReference>
<gene>
    <name evidence="6" type="ORF">NM948_11840</name>
</gene>
<sequence length="248" mass="27851">MKTLLSKIKEQKDTSSTKDPFQEHEKGTEFSERLKLLIGNRSGRAFAKEVGISYSTLHNYLSGTSLPTLDNLITLAQYGGVNIEWLAVGEKSGTLITEKNQISHSAINNENDGFVDIRDYREISVSAGFGALNDEIEPKYTKVEASWLMSRGLKPKDCGMFKLDGDSMYPVLKHGEDMVVDMSKHNLREGRIFIINHNGLMWVKKVQINFDGVDLISENPTYKPIKLTSDEANSLIVIGQVVRGYRDF</sequence>
<keyword evidence="3" id="KW-0804">Transcription</keyword>
<evidence type="ECO:0000256" key="3">
    <source>
        <dbReference type="ARBA" id="ARBA00023163"/>
    </source>
</evidence>
<proteinExistence type="predicted"/>
<feature type="domain" description="HTH cro/C1-type" evidence="5">
    <location>
        <begin position="44"/>
        <end position="86"/>
    </location>
</feature>
<dbReference type="RefSeq" id="WP_195189174.1">
    <property type="nucleotide sequence ID" value="NZ_JADMLJ010000040.1"/>
</dbReference>
<evidence type="ECO:0000313" key="7">
    <source>
        <dbReference type="Proteomes" id="UP001145481"/>
    </source>
</evidence>
<dbReference type="InterPro" id="IPR001387">
    <property type="entry name" value="Cro/C1-type_HTH"/>
</dbReference>
<keyword evidence="2" id="KW-0238">DNA-binding</keyword>
<dbReference type="CDD" id="cd00093">
    <property type="entry name" value="HTH_XRE"/>
    <property type="match status" value="1"/>
</dbReference>
<accession>A0A9X3ZME2</accession>
<dbReference type="PANTHER" id="PTHR40661:SF3">
    <property type="entry name" value="FELS-1 PROPHAGE TRANSCRIPTIONAL REGULATOR"/>
    <property type="match status" value="1"/>
</dbReference>
<feature type="region of interest" description="Disordered" evidence="4">
    <location>
        <begin position="1"/>
        <end position="27"/>
    </location>
</feature>
<evidence type="ECO:0000256" key="4">
    <source>
        <dbReference type="SAM" id="MobiDB-lite"/>
    </source>
</evidence>
<evidence type="ECO:0000256" key="2">
    <source>
        <dbReference type="ARBA" id="ARBA00023125"/>
    </source>
</evidence>
<dbReference type="Pfam" id="PF01381">
    <property type="entry name" value="HTH_3"/>
    <property type="match status" value="1"/>
</dbReference>
<dbReference type="PANTHER" id="PTHR40661">
    <property type="match status" value="1"/>
</dbReference>
<evidence type="ECO:0000256" key="1">
    <source>
        <dbReference type="ARBA" id="ARBA00023015"/>
    </source>
</evidence>
<dbReference type="Proteomes" id="UP001145481">
    <property type="component" value="Unassembled WGS sequence"/>
</dbReference>
<evidence type="ECO:0000313" key="6">
    <source>
        <dbReference type="EMBL" id="MDA5624216.1"/>
    </source>
</evidence>
<protein>
    <submittedName>
        <fullName evidence="6">XRE family transcriptional regulator</fullName>
    </submittedName>
</protein>
<keyword evidence="1" id="KW-0805">Transcription regulation</keyword>
<dbReference type="CDD" id="cd06529">
    <property type="entry name" value="S24_LexA-like"/>
    <property type="match status" value="1"/>
</dbReference>
<dbReference type="Gene3D" id="1.10.260.40">
    <property type="entry name" value="lambda repressor-like DNA-binding domains"/>
    <property type="match status" value="1"/>
</dbReference>
<dbReference type="InterPro" id="IPR015927">
    <property type="entry name" value="Peptidase_S24_S26A/B/C"/>
</dbReference>
<name>A0A9X3ZME2_PASMD</name>
<dbReference type="EMBL" id="JANJHC010000040">
    <property type="protein sequence ID" value="MDA5624216.1"/>
    <property type="molecule type" value="Genomic_DNA"/>
</dbReference>
<dbReference type="AlphaFoldDB" id="A0A9X3ZME2"/>
<dbReference type="Pfam" id="PF00717">
    <property type="entry name" value="Peptidase_S24"/>
    <property type="match status" value="1"/>
</dbReference>
<evidence type="ECO:0000259" key="5">
    <source>
        <dbReference type="PROSITE" id="PS50943"/>
    </source>
</evidence>
<organism evidence="6 7">
    <name type="scientific">Pasteurella multocida</name>
    <dbReference type="NCBI Taxonomy" id="747"/>
    <lineage>
        <taxon>Bacteria</taxon>
        <taxon>Pseudomonadati</taxon>
        <taxon>Pseudomonadota</taxon>
        <taxon>Gammaproteobacteria</taxon>
        <taxon>Pasteurellales</taxon>
        <taxon>Pasteurellaceae</taxon>
        <taxon>Pasteurella</taxon>
    </lineage>
</organism>
<dbReference type="SUPFAM" id="SSF47413">
    <property type="entry name" value="lambda repressor-like DNA-binding domains"/>
    <property type="match status" value="1"/>
</dbReference>
<dbReference type="Gene3D" id="2.10.109.10">
    <property type="entry name" value="Umud Fragment, subunit A"/>
    <property type="match status" value="1"/>
</dbReference>